<dbReference type="GO" id="GO:0032981">
    <property type="term" value="P:mitochondrial respiratory chain complex I assembly"/>
    <property type="evidence" value="ECO:0007669"/>
    <property type="project" value="TreeGrafter"/>
</dbReference>
<comment type="function">
    <text evidence="3">Required for the assembly of the mitochondrial membrane respiratory chain NADH dehydrogenase (Complex I). Involved in mid-late stages of complex I assembly.</text>
</comment>
<evidence type="ECO:0000256" key="3">
    <source>
        <dbReference type="ARBA" id="ARBA00046185"/>
    </source>
</evidence>
<sequence>QGGLSGALISSCDPQQPLRKVTFDKCVLAAGAHSGKVASLAGIGDPSATIEVLRTPLPVEPRKRYVYVFSTQGRNCPGLATPLTIDPDGTYFRRDGLTGNFLCGRSPCDADEPECHTLDVDHDYFDTQIWPTLATRVPAFESIKVQSSWAGYYDYNCFDANGVIGQHPFYTNLYIAAGFSGHGIQQTPAVGRAISELVLEGQYKTIDLSRMNFERLVHKEPLLEDNIV</sequence>
<evidence type="ECO:0000313" key="5">
    <source>
        <dbReference type="EMBL" id="KRG00273.1"/>
    </source>
</evidence>
<feature type="non-terminal residue" evidence="5">
    <location>
        <position position="1"/>
    </location>
</feature>
<dbReference type="AlphaFoldDB" id="A0A0Q9X692"/>
<dbReference type="OrthoDB" id="424974at2759"/>
<dbReference type="PANTHER" id="PTHR13847:SF287">
    <property type="entry name" value="FAD-DEPENDENT OXIDOREDUCTASE DOMAIN-CONTAINING PROTEIN 1"/>
    <property type="match status" value="1"/>
</dbReference>
<accession>A0A0Q9X692</accession>
<evidence type="ECO:0000259" key="4">
    <source>
        <dbReference type="Pfam" id="PF01266"/>
    </source>
</evidence>
<dbReference type="InterPro" id="IPR006076">
    <property type="entry name" value="FAD-dep_OxRdtase"/>
</dbReference>
<dbReference type="Pfam" id="PF01266">
    <property type="entry name" value="DAO"/>
    <property type="match status" value="1"/>
</dbReference>
<dbReference type="SUPFAM" id="SSF51905">
    <property type="entry name" value="FAD/NAD(P)-binding domain"/>
    <property type="match status" value="1"/>
</dbReference>
<dbReference type="Gene3D" id="3.50.50.60">
    <property type="entry name" value="FAD/NAD(P)-binding domain"/>
    <property type="match status" value="1"/>
</dbReference>
<dbReference type="EMBL" id="CH964282">
    <property type="protein sequence ID" value="KRG00273.1"/>
    <property type="molecule type" value="Genomic_DNA"/>
</dbReference>
<dbReference type="FunFam" id="3.30.9.10:FF:000026">
    <property type="entry name" value="FAD-dependent oxidoreductase domain-containing protein 1"/>
    <property type="match status" value="1"/>
</dbReference>
<dbReference type="InterPro" id="IPR036188">
    <property type="entry name" value="FAD/NAD-bd_sf"/>
</dbReference>
<keyword evidence="6" id="KW-1185">Reference proteome</keyword>
<dbReference type="GO" id="GO:0016491">
    <property type="term" value="F:oxidoreductase activity"/>
    <property type="evidence" value="ECO:0007669"/>
    <property type="project" value="UniProtKB-KW"/>
</dbReference>
<evidence type="ECO:0000256" key="1">
    <source>
        <dbReference type="ARBA" id="ARBA00023002"/>
    </source>
</evidence>
<keyword evidence="1" id="KW-0560">Oxidoreductase</keyword>
<evidence type="ECO:0000256" key="2">
    <source>
        <dbReference type="ARBA" id="ARBA00039785"/>
    </source>
</evidence>
<dbReference type="SMR" id="A0A0Q9X692"/>
<reference evidence="5 6" key="1">
    <citation type="journal article" date="2007" name="Nature">
        <title>Evolution of genes and genomes on the Drosophila phylogeny.</title>
        <authorList>
            <consortium name="Drosophila 12 Genomes Consortium"/>
            <person name="Clark A.G."/>
            <person name="Eisen M.B."/>
            <person name="Smith D.R."/>
            <person name="Bergman C.M."/>
            <person name="Oliver B."/>
            <person name="Markow T.A."/>
            <person name="Kaufman T.C."/>
            <person name="Kellis M."/>
            <person name="Gelbart W."/>
            <person name="Iyer V.N."/>
            <person name="Pollard D.A."/>
            <person name="Sackton T.B."/>
            <person name="Larracuente A.M."/>
            <person name="Singh N.D."/>
            <person name="Abad J.P."/>
            <person name="Abt D.N."/>
            <person name="Adryan B."/>
            <person name="Aguade M."/>
            <person name="Akashi H."/>
            <person name="Anderson W.W."/>
            <person name="Aquadro C.F."/>
            <person name="Ardell D.H."/>
            <person name="Arguello R."/>
            <person name="Artieri C.G."/>
            <person name="Barbash D.A."/>
            <person name="Barker D."/>
            <person name="Barsanti P."/>
            <person name="Batterham P."/>
            <person name="Batzoglou S."/>
            <person name="Begun D."/>
            <person name="Bhutkar A."/>
            <person name="Blanco E."/>
            <person name="Bosak S.A."/>
            <person name="Bradley R.K."/>
            <person name="Brand A.D."/>
            <person name="Brent M.R."/>
            <person name="Brooks A.N."/>
            <person name="Brown R.H."/>
            <person name="Butlin R.K."/>
            <person name="Caggese C."/>
            <person name="Calvi B.R."/>
            <person name="Bernardo de Carvalho A."/>
            <person name="Caspi A."/>
            <person name="Castrezana S."/>
            <person name="Celniker S.E."/>
            <person name="Chang J.L."/>
            <person name="Chapple C."/>
            <person name="Chatterji S."/>
            <person name="Chinwalla A."/>
            <person name="Civetta A."/>
            <person name="Clifton S.W."/>
            <person name="Comeron J.M."/>
            <person name="Costello J.C."/>
            <person name="Coyne J.A."/>
            <person name="Daub J."/>
            <person name="David R.G."/>
            <person name="Delcher A.L."/>
            <person name="Delehaunty K."/>
            <person name="Do C.B."/>
            <person name="Ebling H."/>
            <person name="Edwards K."/>
            <person name="Eickbush T."/>
            <person name="Evans J.D."/>
            <person name="Filipski A."/>
            <person name="Findeiss S."/>
            <person name="Freyhult E."/>
            <person name="Fulton L."/>
            <person name="Fulton R."/>
            <person name="Garcia A.C."/>
            <person name="Gardiner A."/>
            <person name="Garfield D.A."/>
            <person name="Garvin B.E."/>
            <person name="Gibson G."/>
            <person name="Gilbert D."/>
            <person name="Gnerre S."/>
            <person name="Godfrey J."/>
            <person name="Good R."/>
            <person name="Gotea V."/>
            <person name="Gravely B."/>
            <person name="Greenberg A.J."/>
            <person name="Griffiths-Jones S."/>
            <person name="Gross S."/>
            <person name="Guigo R."/>
            <person name="Gustafson E.A."/>
            <person name="Haerty W."/>
            <person name="Hahn M.W."/>
            <person name="Halligan D.L."/>
            <person name="Halpern A.L."/>
            <person name="Halter G.M."/>
            <person name="Han M.V."/>
            <person name="Heger A."/>
            <person name="Hillier L."/>
            <person name="Hinrichs A.S."/>
            <person name="Holmes I."/>
            <person name="Hoskins R.A."/>
            <person name="Hubisz M.J."/>
            <person name="Hultmark D."/>
            <person name="Huntley M.A."/>
            <person name="Jaffe D.B."/>
            <person name="Jagadeeshan S."/>
            <person name="Jeck W.R."/>
            <person name="Johnson J."/>
            <person name="Jones C.D."/>
            <person name="Jordan W.C."/>
            <person name="Karpen G.H."/>
            <person name="Kataoka E."/>
            <person name="Keightley P.D."/>
            <person name="Kheradpour P."/>
            <person name="Kirkness E.F."/>
            <person name="Koerich L.B."/>
            <person name="Kristiansen K."/>
            <person name="Kudrna D."/>
            <person name="Kulathinal R.J."/>
            <person name="Kumar S."/>
            <person name="Kwok R."/>
            <person name="Lander E."/>
            <person name="Langley C.H."/>
            <person name="Lapoint R."/>
            <person name="Lazzaro B.P."/>
            <person name="Lee S.J."/>
            <person name="Levesque L."/>
            <person name="Li R."/>
            <person name="Lin C.F."/>
            <person name="Lin M.F."/>
            <person name="Lindblad-Toh K."/>
            <person name="Llopart A."/>
            <person name="Long M."/>
            <person name="Low L."/>
            <person name="Lozovsky E."/>
            <person name="Lu J."/>
            <person name="Luo M."/>
            <person name="Machado C.A."/>
            <person name="Makalowski W."/>
            <person name="Marzo M."/>
            <person name="Matsuda M."/>
            <person name="Matzkin L."/>
            <person name="McAllister B."/>
            <person name="McBride C.S."/>
            <person name="McKernan B."/>
            <person name="McKernan K."/>
            <person name="Mendez-Lago M."/>
            <person name="Minx P."/>
            <person name="Mollenhauer M.U."/>
            <person name="Montooth K."/>
            <person name="Mount S.M."/>
            <person name="Mu X."/>
            <person name="Myers E."/>
            <person name="Negre B."/>
            <person name="Newfeld S."/>
            <person name="Nielsen R."/>
            <person name="Noor M.A."/>
            <person name="O'Grady P."/>
            <person name="Pachter L."/>
            <person name="Papaceit M."/>
            <person name="Parisi M.J."/>
            <person name="Parisi M."/>
            <person name="Parts L."/>
            <person name="Pedersen J.S."/>
            <person name="Pesole G."/>
            <person name="Phillippy A.M."/>
            <person name="Ponting C.P."/>
            <person name="Pop M."/>
            <person name="Porcelli D."/>
            <person name="Powell J.R."/>
            <person name="Prohaska S."/>
            <person name="Pruitt K."/>
            <person name="Puig M."/>
            <person name="Quesneville H."/>
            <person name="Ram K.R."/>
            <person name="Rand D."/>
            <person name="Rasmussen M.D."/>
            <person name="Reed L.K."/>
            <person name="Reenan R."/>
            <person name="Reily A."/>
            <person name="Remington K.A."/>
            <person name="Rieger T.T."/>
            <person name="Ritchie M.G."/>
            <person name="Robin C."/>
            <person name="Rogers Y.H."/>
            <person name="Rohde C."/>
            <person name="Rozas J."/>
            <person name="Rubenfield M.J."/>
            <person name="Ruiz A."/>
            <person name="Russo S."/>
            <person name="Salzberg S.L."/>
            <person name="Sanchez-Gracia A."/>
            <person name="Saranga D.J."/>
            <person name="Sato H."/>
            <person name="Schaeffer S.W."/>
            <person name="Schatz M.C."/>
            <person name="Schlenke T."/>
            <person name="Schwartz R."/>
            <person name="Segarra C."/>
            <person name="Singh R.S."/>
            <person name="Sirot L."/>
            <person name="Sirota M."/>
            <person name="Sisneros N.B."/>
            <person name="Smith C.D."/>
            <person name="Smith T.F."/>
            <person name="Spieth J."/>
            <person name="Stage D.E."/>
            <person name="Stark A."/>
            <person name="Stephan W."/>
            <person name="Strausberg R.L."/>
            <person name="Strempel S."/>
            <person name="Sturgill D."/>
            <person name="Sutton G."/>
            <person name="Sutton G.G."/>
            <person name="Tao W."/>
            <person name="Teichmann S."/>
            <person name="Tobari Y.N."/>
            <person name="Tomimura Y."/>
            <person name="Tsolas J.M."/>
            <person name="Valente V.L."/>
            <person name="Venter E."/>
            <person name="Venter J.C."/>
            <person name="Vicario S."/>
            <person name="Vieira F.G."/>
            <person name="Vilella A.J."/>
            <person name="Villasante A."/>
            <person name="Walenz B."/>
            <person name="Wang J."/>
            <person name="Wasserman M."/>
            <person name="Watts T."/>
            <person name="Wilson D."/>
            <person name="Wilson R.K."/>
            <person name="Wing R.A."/>
            <person name="Wolfner M.F."/>
            <person name="Wong A."/>
            <person name="Wong G.K."/>
            <person name="Wu C.I."/>
            <person name="Wu G."/>
            <person name="Yamamoto D."/>
            <person name="Yang H.P."/>
            <person name="Yang S.P."/>
            <person name="Yorke J.A."/>
            <person name="Yoshida K."/>
            <person name="Zdobnov E."/>
            <person name="Zhang P."/>
            <person name="Zhang Y."/>
            <person name="Zimin A.V."/>
            <person name="Baldwin J."/>
            <person name="Abdouelleil A."/>
            <person name="Abdulkadir J."/>
            <person name="Abebe A."/>
            <person name="Abera B."/>
            <person name="Abreu J."/>
            <person name="Acer S.C."/>
            <person name="Aftuck L."/>
            <person name="Alexander A."/>
            <person name="An P."/>
            <person name="Anderson E."/>
            <person name="Anderson S."/>
            <person name="Arachi H."/>
            <person name="Azer M."/>
            <person name="Bachantsang P."/>
            <person name="Barry A."/>
            <person name="Bayul T."/>
            <person name="Berlin A."/>
            <person name="Bessette D."/>
            <person name="Bloom T."/>
            <person name="Blye J."/>
            <person name="Boguslavskiy L."/>
            <person name="Bonnet C."/>
            <person name="Boukhgalter B."/>
            <person name="Bourzgui I."/>
            <person name="Brown A."/>
            <person name="Cahill P."/>
            <person name="Channer S."/>
            <person name="Cheshatsang Y."/>
            <person name="Chuda L."/>
            <person name="Citroen M."/>
            <person name="Collymore A."/>
            <person name="Cooke P."/>
            <person name="Costello M."/>
            <person name="D'Aco K."/>
            <person name="Daza R."/>
            <person name="De Haan G."/>
            <person name="DeGray S."/>
            <person name="DeMaso C."/>
            <person name="Dhargay N."/>
            <person name="Dooley K."/>
            <person name="Dooley E."/>
            <person name="Doricent M."/>
            <person name="Dorje P."/>
            <person name="Dorjee K."/>
            <person name="Dupes A."/>
            <person name="Elong R."/>
            <person name="Falk J."/>
            <person name="Farina A."/>
            <person name="Faro S."/>
            <person name="Ferguson D."/>
            <person name="Fisher S."/>
            <person name="Foley C.D."/>
            <person name="Franke A."/>
            <person name="Friedrich D."/>
            <person name="Gadbois L."/>
            <person name="Gearin G."/>
            <person name="Gearin C.R."/>
            <person name="Giannoukos G."/>
            <person name="Goode T."/>
            <person name="Graham J."/>
            <person name="Grandbois E."/>
            <person name="Grewal S."/>
            <person name="Gyaltsen K."/>
            <person name="Hafez N."/>
            <person name="Hagos B."/>
            <person name="Hall J."/>
            <person name="Henson C."/>
            <person name="Hollinger A."/>
            <person name="Honan T."/>
            <person name="Huard M.D."/>
            <person name="Hughes L."/>
            <person name="Hurhula B."/>
            <person name="Husby M.E."/>
            <person name="Kamat A."/>
            <person name="Kanga B."/>
            <person name="Kashin S."/>
            <person name="Khazanovich D."/>
            <person name="Kisner P."/>
            <person name="Lance K."/>
            <person name="Lara M."/>
            <person name="Lee W."/>
            <person name="Lennon N."/>
            <person name="Letendre F."/>
            <person name="LeVine R."/>
            <person name="Lipovsky A."/>
            <person name="Liu X."/>
            <person name="Liu J."/>
            <person name="Liu S."/>
            <person name="Lokyitsang T."/>
            <person name="Lokyitsang Y."/>
            <person name="Lubonja R."/>
            <person name="Lui A."/>
            <person name="MacDonald P."/>
            <person name="Magnisalis V."/>
            <person name="Maru K."/>
            <person name="Matthews C."/>
            <person name="McCusker W."/>
            <person name="McDonough S."/>
            <person name="Mehta T."/>
            <person name="Meldrim J."/>
            <person name="Meneus L."/>
            <person name="Mihai O."/>
            <person name="Mihalev A."/>
            <person name="Mihova T."/>
            <person name="Mittelman R."/>
            <person name="Mlenga V."/>
            <person name="Montmayeur A."/>
            <person name="Mulrain L."/>
            <person name="Navidi A."/>
            <person name="Naylor J."/>
            <person name="Negash T."/>
            <person name="Nguyen T."/>
            <person name="Nguyen N."/>
            <person name="Nicol R."/>
            <person name="Norbu C."/>
            <person name="Norbu N."/>
            <person name="Novod N."/>
            <person name="O'Neill B."/>
            <person name="Osman S."/>
            <person name="Markiewicz E."/>
            <person name="Oyono O.L."/>
            <person name="Patti C."/>
            <person name="Phunkhang P."/>
            <person name="Pierre F."/>
            <person name="Priest M."/>
            <person name="Raghuraman S."/>
            <person name="Rege F."/>
            <person name="Reyes R."/>
            <person name="Rise C."/>
            <person name="Rogov P."/>
            <person name="Ross K."/>
            <person name="Ryan E."/>
            <person name="Settipalli S."/>
            <person name="Shea T."/>
            <person name="Sherpa N."/>
            <person name="Shi L."/>
            <person name="Shih D."/>
            <person name="Sparrow T."/>
            <person name="Spaulding J."/>
            <person name="Stalker J."/>
            <person name="Stange-Thomann N."/>
            <person name="Stavropoulos S."/>
            <person name="Stone C."/>
            <person name="Strader C."/>
            <person name="Tesfaye S."/>
            <person name="Thomson T."/>
            <person name="Thoulutsang Y."/>
            <person name="Thoulutsang D."/>
            <person name="Topham K."/>
            <person name="Topping I."/>
            <person name="Tsamla T."/>
            <person name="Vassiliev H."/>
            <person name="Vo A."/>
            <person name="Wangchuk T."/>
            <person name="Wangdi T."/>
            <person name="Weiand M."/>
            <person name="Wilkinson J."/>
            <person name="Wilson A."/>
            <person name="Yadav S."/>
            <person name="Young G."/>
            <person name="Yu Q."/>
            <person name="Zembek L."/>
            <person name="Zhong D."/>
            <person name="Zimmer A."/>
            <person name="Zwirko Z."/>
            <person name="Jaffe D.B."/>
            <person name="Alvarez P."/>
            <person name="Brockman W."/>
            <person name="Butler J."/>
            <person name="Chin C."/>
            <person name="Gnerre S."/>
            <person name="Grabherr M."/>
            <person name="Kleber M."/>
            <person name="Mauceli E."/>
            <person name="MacCallum I."/>
        </authorList>
    </citation>
    <scope>NUCLEOTIDE SEQUENCE [LARGE SCALE GENOMIC DNA]</scope>
    <source>
        <strain evidence="6">Tucson 14030-0811.24</strain>
    </source>
</reference>
<dbReference type="InParanoid" id="A0A0Q9X692"/>
<dbReference type="PANTHER" id="PTHR13847">
    <property type="entry name" value="SARCOSINE DEHYDROGENASE-RELATED"/>
    <property type="match status" value="1"/>
</dbReference>
<dbReference type="GO" id="GO:0005739">
    <property type="term" value="C:mitochondrion"/>
    <property type="evidence" value="ECO:0007669"/>
    <property type="project" value="GOC"/>
</dbReference>
<gene>
    <name evidence="5" type="primary">Dwil\GK27218</name>
    <name evidence="5" type="ORF">Dwil_GK27218</name>
</gene>
<protein>
    <recommendedName>
        <fullName evidence="2">FAD-dependent oxidoreductase domain-containing protein 1</fullName>
    </recommendedName>
</protein>
<proteinExistence type="predicted"/>
<feature type="domain" description="FAD dependent oxidoreductase" evidence="4">
    <location>
        <begin position="22"/>
        <end position="197"/>
    </location>
</feature>
<dbReference type="Proteomes" id="UP000007798">
    <property type="component" value="Unassembled WGS sequence"/>
</dbReference>
<evidence type="ECO:0000313" key="6">
    <source>
        <dbReference type="Proteomes" id="UP000007798"/>
    </source>
</evidence>
<dbReference type="Gene3D" id="3.30.9.10">
    <property type="entry name" value="D-Amino Acid Oxidase, subunit A, domain 2"/>
    <property type="match status" value="1"/>
</dbReference>
<name>A0A0Q9X692_DROWI</name>
<organism evidence="5 6">
    <name type="scientific">Drosophila willistoni</name>
    <name type="common">Fruit fly</name>
    <dbReference type="NCBI Taxonomy" id="7260"/>
    <lineage>
        <taxon>Eukaryota</taxon>
        <taxon>Metazoa</taxon>
        <taxon>Ecdysozoa</taxon>
        <taxon>Arthropoda</taxon>
        <taxon>Hexapoda</taxon>
        <taxon>Insecta</taxon>
        <taxon>Pterygota</taxon>
        <taxon>Neoptera</taxon>
        <taxon>Endopterygota</taxon>
        <taxon>Diptera</taxon>
        <taxon>Brachycera</taxon>
        <taxon>Muscomorpha</taxon>
        <taxon>Ephydroidea</taxon>
        <taxon>Drosophilidae</taxon>
        <taxon>Drosophila</taxon>
        <taxon>Sophophora</taxon>
    </lineage>
</organism>